<geneLocation type="mitochondrion" evidence="1"/>
<organism evidence="1">
    <name type="scientific">Picea glauca</name>
    <name type="common">White spruce</name>
    <name type="synonym">Pinus glauca</name>
    <dbReference type="NCBI Taxonomy" id="3330"/>
    <lineage>
        <taxon>Eukaryota</taxon>
        <taxon>Viridiplantae</taxon>
        <taxon>Streptophyta</taxon>
        <taxon>Embryophyta</taxon>
        <taxon>Tracheophyta</taxon>
        <taxon>Spermatophyta</taxon>
        <taxon>Pinopsida</taxon>
        <taxon>Pinidae</taxon>
        <taxon>Conifers I</taxon>
        <taxon>Pinales</taxon>
        <taxon>Pinaceae</taxon>
        <taxon>Picea</taxon>
    </lineage>
</organism>
<dbReference type="EMBL" id="LKAM01000006">
    <property type="protein sequence ID" value="KUM48254.1"/>
    <property type="molecule type" value="Genomic_DNA"/>
</dbReference>
<protein>
    <submittedName>
        <fullName evidence="1">Uncharacterized protein</fullName>
    </submittedName>
</protein>
<accession>A0A101LZI7</accession>
<sequence length="53" mass="6170">MIFLRSSSNIRRGMANDRKKIPTAEKLNLQNLKLRPKACKKVEYFLSAHILLN</sequence>
<reference evidence="1" key="1">
    <citation type="journal article" date="2015" name="Genome Biol. Evol.">
        <title>Organellar Genomes of White Spruce (Picea glauca): Assembly and Annotation.</title>
        <authorList>
            <person name="Jackman S.D."/>
            <person name="Warren R.L."/>
            <person name="Gibb E.A."/>
            <person name="Vandervalk B.P."/>
            <person name="Mohamadi H."/>
            <person name="Chu J."/>
            <person name="Raymond A."/>
            <person name="Pleasance S."/>
            <person name="Coope R."/>
            <person name="Wildung M.R."/>
            <person name="Ritland C.E."/>
            <person name="Bousquet J."/>
            <person name="Jones S.J."/>
            <person name="Bohlmann J."/>
            <person name="Birol I."/>
        </authorList>
    </citation>
    <scope>NUCLEOTIDE SEQUENCE [LARGE SCALE GENOMIC DNA]</scope>
    <source>
        <tissue evidence="1">Flushing bud</tissue>
    </source>
</reference>
<evidence type="ECO:0000313" key="1">
    <source>
        <dbReference type="EMBL" id="KUM48254.1"/>
    </source>
</evidence>
<comment type="caution">
    <text evidence="1">The sequence shown here is derived from an EMBL/GenBank/DDBJ whole genome shotgun (WGS) entry which is preliminary data.</text>
</comment>
<proteinExistence type="predicted"/>
<gene>
    <name evidence="1" type="ORF">ABT39_MTgene5252</name>
</gene>
<keyword evidence="1" id="KW-0496">Mitochondrion</keyword>
<dbReference type="AlphaFoldDB" id="A0A101LZI7"/>
<name>A0A101LZI7_PICGL</name>